<dbReference type="EMBL" id="KN435189">
    <property type="protein sequence ID" value="KHG26137.1"/>
    <property type="molecule type" value="Genomic_DNA"/>
</dbReference>
<name>A0A0B0PMN5_GOSAR</name>
<sequence>MAYFCPHGQRHGHVSQPCVTHGYVARSCVPWGTLQFVSQFRPRLGHTGVSCGGVSKSVCMPCFGTA</sequence>
<accession>A0A0B0PMN5</accession>
<evidence type="ECO:0000313" key="1">
    <source>
        <dbReference type="EMBL" id="KHG26137.1"/>
    </source>
</evidence>
<proteinExistence type="predicted"/>
<reference evidence="2" key="1">
    <citation type="submission" date="2014-09" db="EMBL/GenBank/DDBJ databases">
        <authorList>
            <person name="Mudge J."/>
            <person name="Ramaraj T."/>
            <person name="Lindquist I.E."/>
            <person name="Bharti A.K."/>
            <person name="Sundararajan A."/>
            <person name="Cameron C.T."/>
            <person name="Woodward J.E."/>
            <person name="May G.D."/>
            <person name="Brubaker C."/>
            <person name="Broadhvest J."/>
            <person name="Wilkins T.A."/>
        </authorList>
    </citation>
    <scope>NUCLEOTIDE SEQUENCE</scope>
    <source>
        <strain evidence="2">cv. AKA8401</strain>
    </source>
</reference>
<dbReference type="AlphaFoldDB" id="A0A0B0PMN5"/>
<protein>
    <submittedName>
        <fullName evidence="1">Uncharacterized protein</fullName>
    </submittedName>
</protein>
<organism evidence="1 2">
    <name type="scientific">Gossypium arboreum</name>
    <name type="common">Tree cotton</name>
    <name type="synonym">Gossypium nanking</name>
    <dbReference type="NCBI Taxonomy" id="29729"/>
    <lineage>
        <taxon>Eukaryota</taxon>
        <taxon>Viridiplantae</taxon>
        <taxon>Streptophyta</taxon>
        <taxon>Embryophyta</taxon>
        <taxon>Tracheophyta</taxon>
        <taxon>Spermatophyta</taxon>
        <taxon>Magnoliopsida</taxon>
        <taxon>eudicotyledons</taxon>
        <taxon>Gunneridae</taxon>
        <taxon>Pentapetalae</taxon>
        <taxon>rosids</taxon>
        <taxon>malvids</taxon>
        <taxon>Malvales</taxon>
        <taxon>Malvaceae</taxon>
        <taxon>Malvoideae</taxon>
        <taxon>Gossypium</taxon>
    </lineage>
</organism>
<dbReference type="Proteomes" id="UP000032142">
    <property type="component" value="Unassembled WGS sequence"/>
</dbReference>
<evidence type="ECO:0000313" key="2">
    <source>
        <dbReference type="Proteomes" id="UP000032142"/>
    </source>
</evidence>
<gene>
    <name evidence="1" type="ORF">F383_32237</name>
</gene>
<keyword evidence="2" id="KW-1185">Reference proteome</keyword>